<name>A0A1Y2HIA7_9FUNG</name>
<sequence length="726" mass="79779">EPASGFHPPASTFPAQLQVNNAYLLLPTELLYSVAALARPRSLIPATARVIHTVCTTGRNIAIAWRNSLLLWDGVPRQQHVASSAGDQDPDLDLLSENILNTNNLVPALMSLLASQSLDGFAPTNPESPDPVFTMWYLRWLTARLKAPFFSNEAFKPPKVVDMTTALFRLQFLAMKDWQHSQPHSVHSWWRPIANAFLLPFYCIRSGRLGLLQDSLGYLNATKQLCHELEGPSAIALMSLPYALAICALTQWSLPAIKFLLLRFGLRPAPITRHAPAGSPTQQLLFKLLDSPPDDPARIIKLYNWMGAHGAPMTSSFPIIQHIKSPTPPGYIATLILEIDLPHIARVARTSTPEAVDACLQRLTRAIVYCLERQFDQELLDFVVQCDRMGQDNWAHLLVSVKQGASGTEFWWKQIRALVDDKVMRQAIATQALRYAGTESAPAQASLLMRILQAEFGVNPLVKMVHDLDSIDCFAAIQLISTLHSTTPFEPYHYLPDLVSNLTSSDSPSHPTTAVGAAAGLNLVSSLYRACTARPMHCHTATESPSSISAAAFDSWLDSLSIFPLAILTLAIFTTALDALDSTASRNARFLQCLPLDYHKAAISQIISRVHTQLGNNNDAGPVSVFNQLPSLLCTHATHLIRDLMRINPSAAITDSNLYKQLMVGVVQVDPLATAAAVYASKMWGTSNRSAVAAMATMIPNKYRVCARISRNILLMVKNGKQDQVV</sequence>
<keyword evidence="2" id="KW-1185">Reference proteome</keyword>
<feature type="non-terminal residue" evidence="1">
    <location>
        <position position="1"/>
    </location>
</feature>
<dbReference type="Proteomes" id="UP000193411">
    <property type="component" value="Unassembled WGS sequence"/>
</dbReference>
<protein>
    <submittedName>
        <fullName evidence="1">Uncharacterized protein</fullName>
    </submittedName>
</protein>
<dbReference type="AlphaFoldDB" id="A0A1Y2HIA7"/>
<dbReference type="EMBL" id="MCFL01000029">
    <property type="protein sequence ID" value="ORZ34347.1"/>
    <property type="molecule type" value="Genomic_DNA"/>
</dbReference>
<organism evidence="1 2">
    <name type="scientific">Catenaria anguillulae PL171</name>
    <dbReference type="NCBI Taxonomy" id="765915"/>
    <lineage>
        <taxon>Eukaryota</taxon>
        <taxon>Fungi</taxon>
        <taxon>Fungi incertae sedis</taxon>
        <taxon>Blastocladiomycota</taxon>
        <taxon>Blastocladiomycetes</taxon>
        <taxon>Blastocladiales</taxon>
        <taxon>Catenariaceae</taxon>
        <taxon>Catenaria</taxon>
    </lineage>
</organism>
<reference evidence="1 2" key="1">
    <citation type="submission" date="2016-07" db="EMBL/GenBank/DDBJ databases">
        <title>Pervasive Adenine N6-methylation of Active Genes in Fungi.</title>
        <authorList>
            <consortium name="DOE Joint Genome Institute"/>
            <person name="Mondo S.J."/>
            <person name="Dannebaum R.O."/>
            <person name="Kuo R.C."/>
            <person name="Labutti K."/>
            <person name="Haridas S."/>
            <person name="Kuo A."/>
            <person name="Salamov A."/>
            <person name="Ahrendt S.R."/>
            <person name="Lipzen A."/>
            <person name="Sullivan W."/>
            <person name="Andreopoulos W.B."/>
            <person name="Clum A."/>
            <person name="Lindquist E."/>
            <person name="Daum C."/>
            <person name="Ramamoorthy G.K."/>
            <person name="Gryganskyi A."/>
            <person name="Culley D."/>
            <person name="Magnuson J.K."/>
            <person name="James T.Y."/>
            <person name="O'Malley M.A."/>
            <person name="Stajich J.E."/>
            <person name="Spatafora J.W."/>
            <person name="Visel A."/>
            <person name="Grigoriev I.V."/>
        </authorList>
    </citation>
    <scope>NUCLEOTIDE SEQUENCE [LARGE SCALE GENOMIC DNA]</scope>
    <source>
        <strain evidence="1 2">PL171</strain>
    </source>
</reference>
<evidence type="ECO:0000313" key="2">
    <source>
        <dbReference type="Proteomes" id="UP000193411"/>
    </source>
</evidence>
<feature type="non-terminal residue" evidence="1">
    <location>
        <position position="726"/>
    </location>
</feature>
<comment type="caution">
    <text evidence="1">The sequence shown here is derived from an EMBL/GenBank/DDBJ whole genome shotgun (WGS) entry which is preliminary data.</text>
</comment>
<evidence type="ECO:0000313" key="1">
    <source>
        <dbReference type="EMBL" id="ORZ34347.1"/>
    </source>
</evidence>
<accession>A0A1Y2HIA7</accession>
<gene>
    <name evidence="1" type="ORF">BCR44DRAFT_42589</name>
</gene>
<proteinExistence type="predicted"/>